<feature type="transmembrane region" description="Helical" evidence="6">
    <location>
        <begin position="143"/>
        <end position="165"/>
    </location>
</feature>
<keyword evidence="7" id="KW-1185">Reference proteome</keyword>
<comment type="similarity">
    <text evidence="2">Belongs to the nematode receptor-like protein sre family.</text>
</comment>
<name>A0AAF3FFQ0_9BILA</name>
<evidence type="ECO:0000256" key="3">
    <source>
        <dbReference type="ARBA" id="ARBA00022692"/>
    </source>
</evidence>
<keyword evidence="5 6" id="KW-0472">Membrane</keyword>
<proteinExistence type="inferred from homology"/>
<keyword evidence="4 6" id="KW-1133">Transmembrane helix</keyword>
<evidence type="ECO:0000256" key="5">
    <source>
        <dbReference type="ARBA" id="ARBA00023136"/>
    </source>
</evidence>
<dbReference type="InterPro" id="IPR004151">
    <property type="entry name" value="7TM_GPCR_serpentine_rcpt_Sre"/>
</dbReference>
<dbReference type="PANTHER" id="PTHR23128:SF132">
    <property type="entry name" value="SERPENTINE RECEPTOR, CLASS E (EPSILON)-RELATED"/>
    <property type="match status" value="1"/>
</dbReference>
<evidence type="ECO:0000256" key="1">
    <source>
        <dbReference type="ARBA" id="ARBA00004141"/>
    </source>
</evidence>
<feature type="transmembrane region" description="Helical" evidence="6">
    <location>
        <begin position="177"/>
        <end position="198"/>
    </location>
</feature>
<evidence type="ECO:0000256" key="6">
    <source>
        <dbReference type="SAM" id="Phobius"/>
    </source>
</evidence>
<comment type="subcellular location">
    <subcellularLocation>
        <location evidence="1">Membrane</location>
        <topology evidence="1">Multi-pass membrane protein</topology>
    </subcellularLocation>
</comment>
<evidence type="ECO:0000313" key="8">
    <source>
        <dbReference type="WBParaSite" id="MBELARI_LOCUS4842"/>
    </source>
</evidence>
<feature type="transmembrane region" description="Helical" evidence="6">
    <location>
        <begin position="52"/>
        <end position="71"/>
    </location>
</feature>
<evidence type="ECO:0000256" key="4">
    <source>
        <dbReference type="ARBA" id="ARBA00022989"/>
    </source>
</evidence>
<dbReference type="WBParaSite" id="MBELARI_LOCUS4842">
    <property type="protein sequence ID" value="MBELARI_LOCUS4842"/>
    <property type="gene ID" value="MBELARI_LOCUS4842"/>
</dbReference>
<reference evidence="8" key="1">
    <citation type="submission" date="2024-02" db="UniProtKB">
        <authorList>
            <consortium name="WormBaseParasite"/>
        </authorList>
    </citation>
    <scope>IDENTIFICATION</scope>
</reference>
<dbReference type="Proteomes" id="UP000887575">
    <property type="component" value="Unassembled WGS sequence"/>
</dbReference>
<dbReference type="PANTHER" id="PTHR23128">
    <property type="entry name" value="SERPENTINE RECEPTOR, CLASS E (EPSILON)-RELATED"/>
    <property type="match status" value="1"/>
</dbReference>
<accession>A0AAF3FFQ0</accession>
<keyword evidence="3 6" id="KW-0812">Transmembrane</keyword>
<sequence length="242" mass="28478">MLHEFQILGKNMTIFLAVLADVQFLEEITLERIFATYFIADYEQRKRPQISFLILLIVIILNISAAIFTLFAFAFDIVTTICIASPAYIVMALVTIYGYKKLHDYNEKLRTHLSKDHCGIEYNLSLRFQVDENLRALKLLHTLLITLSFLNCLGAIFGVITFAIFDQTSIPAQILGSLFELWIVLYTLFFLFTVLYSVDEWRHHYVDIWRNIFGLQPIEIRPEKRSRDSETTLYFDYYKQNW</sequence>
<protein>
    <submittedName>
        <fullName evidence="8">Uncharacterized protein</fullName>
    </submittedName>
</protein>
<feature type="transmembrane region" description="Helical" evidence="6">
    <location>
        <begin position="77"/>
        <end position="99"/>
    </location>
</feature>
<dbReference type="GO" id="GO:0007606">
    <property type="term" value="P:sensory perception of chemical stimulus"/>
    <property type="evidence" value="ECO:0007669"/>
    <property type="project" value="InterPro"/>
</dbReference>
<dbReference type="Pfam" id="PF03125">
    <property type="entry name" value="Sre"/>
    <property type="match status" value="1"/>
</dbReference>
<dbReference type="AlphaFoldDB" id="A0AAF3FFQ0"/>
<evidence type="ECO:0000256" key="2">
    <source>
        <dbReference type="ARBA" id="ARBA00006803"/>
    </source>
</evidence>
<evidence type="ECO:0000313" key="7">
    <source>
        <dbReference type="Proteomes" id="UP000887575"/>
    </source>
</evidence>
<dbReference type="GO" id="GO:0016020">
    <property type="term" value="C:membrane"/>
    <property type="evidence" value="ECO:0007669"/>
    <property type="project" value="UniProtKB-SubCell"/>
</dbReference>
<organism evidence="7 8">
    <name type="scientific">Mesorhabditis belari</name>
    <dbReference type="NCBI Taxonomy" id="2138241"/>
    <lineage>
        <taxon>Eukaryota</taxon>
        <taxon>Metazoa</taxon>
        <taxon>Ecdysozoa</taxon>
        <taxon>Nematoda</taxon>
        <taxon>Chromadorea</taxon>
        <taxon>Rhabditida</taxon>
        <taxon>Rhabditina</taxon>
        <taxon>Rhabditomorpha</taxon>
        <taxon>Rhabditoidea</taxon>
        <taxon>Rhabditidae</taxon>
        <taxon>Mesorhabditinae</taxon>
        <taxon>Mesorhabditis</taxon>
    </lineage>
</organism>